<feature type="region of interest" description="Disordered" evidence="2">
    <location>
        <begin position="77"/>
        <end position="106"/>
    </location>
</feature>
<evidence type="ECO:0000256" key="2">
    <source>
        <dbReference type="SAM" id="MobiDB-lite"/>
    </source>
</evidence>
<reference evidence="3 4" key="1">
    <citation type="journal article" date="2014" name="PLoS ONE">
        <title>Global Analysis of Gene Expression Profiles in Physic Nut (Jatropha curcas L.) Seedlings Exposed to Salt Stress.</title>
        <authorList>
            <person name="Zhang L."/>
            <person name="Zhang C."/>
            <person name="Wu P."/>
            <person name="Chen Y."/>
            <person name="Li M."/>
            <person name="Jiang H."/>
            <person name="Wu G."/>
        </authorList>
    </citation>
    <scope>NUCLEOTIDE SEQUENCE [LARGE SCALE GENOMIC DNA]</scope>
    <source>
        <strain evidence="4">cv. GZQX0401</strain>
        <tissue evidence="3">Young leaves</tissue>
    </source>
</reference>
<proteinExistence type="predicted"/>
<feature type="compositionally biased region" description="Acidic residues" evidence="2">
    <location>
        <begin position="78"/>
        <end position="90"/>
    </location>
</feature>
<sequence>MVELERLRWEYQAQAKKIKLLQGQNQELGDELKELRDQEGLVEEDLAQACLSLRTKIIAELKVRELEKDWSWVNQVYPDDEEEGDIEEAASDPLLQDPNTNGLPSL</sequence>
<dbReference type="Proteomes" id="UP000027138">
    <property type="component" value="Unassembled WGS sequence"/>
</dbReference>
<accession>A0A067KPV5</accession>
<organism evidence="3 4">
    <name type="scientific">Jatropha curcas</name>
    <name type="common">Barbados nut</name>
    <dbReference type="NCBI Taxonomy" id="180498"/>
    <lineage>
        <taxon>Eukaryota</taxon>
        <taxon>Viridiplantae</taxon>
        <taxon>Streptophyta</taxon>
        <taxon>Embryophyta</taxon>
        <taxon>Tracheophyta</taxon>
        <taxon>Spermatophyta</taxon>
        <taxon>Magnoliopsida</taxon>
        <taxon>eudicotyledons</taxon>
        <taxon>Gunneridae</taxon>
        <taxon>Pentapetalae</taxon>
        <taxon>rosids</taxon>
        <taxon>fabids</taxon>
        <taxon>Malpighiales</taxon>
        <taxon>Euphorbiaceae</taxon>
        <taxon>Crotonoideae</taxon>
        <taxon>Jatropheae</taxon>
        <taxon>Jatropha</taxon>
    </lineage>
</organism>
<keyword evidence="4" id="KW-1185">Reference proteome</keyword>
<gene>
    <name evidence="3" type="ORF">JCGZ_12668</name>
</gene>
<name>A0A067KPV5_JATCU</name>
<protein>
    <submittedName>
        <fullName evidence="3">Uncharacterized protein</fullName>
    </submittedName>
</protein>
<keyword evidence="1" id="KW-0175">Coiled coil</keyword>
<dbReference type="EMBL" id="KK914535">
    <property type="protein sequence ID" value="KDP34320.1"/>
    <property type="molecule type" value="Genomic_DNA"/>
</dbReference>
<evidence type="ECO:0000313" key="4">
    <source>
        <dbReference type="Proteomes" id="UP000027138"/>
    </source>
</evidence>
<feature type="compositionally biased region" description="Polar residues" evidence="2">
    <location>
        <begin position="97"/>
        <end position="106"/>
    </location>
</feature>
<evidence type="ECO:0000313" key="3">
    <source>
        <dbReference type="EMBL" id="KDP34320.1"/>
    </source>
</evidence>
<feature type="coiled-coil region" evidence="1">
    <location>
        <begin position="4"/>
        <end position="45"/>
    </location>
</feature>
<evidence type="ECO:0000256" key="1">
    <source>
        <dbReference type="SAM" id="Coils"/>
    </source>
</evidence>
<dbReference type="AlphaFoldDB" id="A0A067KPV5"/>